<sequence length="154" mass="17854">MLEVTYSYWDGSGHRRVVQVSKGTTIGKFLDLCHKDISQDFPELRGVSGDNLVYIKEDLIIPHNFSFYDLIATKARGKSGPLFHFDVHDDLRLGPVDTRIEKDESHPGKVLQRSWYERNKHIFPASRWEVWEPGKDFGTYTIHGGEIYTKEDKK</sequence>
<proteinExistence type="predicted"/>
<dbReference type="Pfam" id="PF04921">
    <property type="entry name" value="XAP5"/>
    <property type="match status" value="1"/>
</dbReference>
<name>A0A7S3XP37_HETAK</name>
<dbReference type="EMBL" id="HBIU01014615">
    <property type="protein sequence ID" value="CAE0628119.1"/>
    <property type="molecule type" value="Transcribed_RNA"/>
</dbReference>
<dbReference type="PANTHER" id="PTHR12722">
    <property type="entry name" value="XAP-5 PROTEIN-RELATED"/>
    <property type="match status" value="1"/>
</dbReference>
<dbReference type="GO" id="GO:0005634">
    <property type="term" value="C:nucleus"/>
    <property type="evidence" value="ECO:0007669"/>
    <property type="project" value="InterPro"/>
</dbReference>
<evidence type="ECO:0000259" key="1">
    <source>
        <dbReference type="Pfam" id="PF04921"/>
    </source>
</evidence>
<organism evidence="2">
    <name type="scientific">Heterosigma akashiwo</name>
    <name type="common">Chromophytic alga</name>
    <name type="synonym">Heterosigma carterae</name>
    <dbReference type="NCBI Taxonomy" id="2829"/>
    <lineage>
        <taxon>Eukaryota</taxon>
        <taxon>Sar</taxon>
        <taxon>Stramenopiles</taxon>
        <taxon>Ochrophyta</taxon>
        <taxon>Raphidophyceae</taxon>
        <taxon>Chattonellales</taxon>
        <taxon>Chattonellaceae</taxon>
        <taxon>Heterosigma</taxon>
    </lineage>
</organism>
<protein>
    <recommendedName>
        <fullName evidence="1">FAM50A/XAP5 C-terminal domain-containing protein</fullName>
    </recommendedName>
</protein>
<dbReference type="AlphaFoldDB" id="A0A7S3XP37"/>
<dbReference type="PANTHER" id="PTHR12722:SF0">
    <property type="entry name" value="PROTEIN FAM50A"/>
    <property type="match status" value="1"/>
</dbReference>
<reference evidence="2" key="1">
    <citation type="submission" date="2021-01" db="EMBL/GenBank/DDBJ databases">
        <authorList>
            <person name="Corre E."/>
            <person name="Pelletier E."/>
            <person name="Niang G."/>
            <person name="Scheremetjew M."/>
            <person name="Finn R."/>
            <person name="Kale V."/>
            <person name="Holt S."/>
            <person name="Cochrane G."/>
            <person name="Meng A."/>
            <person name="Brown T."/>
            <person name="Cohen L."/>
        </authorList>
    </citation>
    <scope>NUCLEOTIDE SEQUENCE</scope>
    <source>
        <strain evidence="2">CCMP3107</strain>
    </source>
</reference>
<dbReference type="GO" id="GO:0006325">
    <property type="term" value="P:chromatin organization"/>
    <property type="evidence" value="ECO:0007669"/>
    <property type="project" value="TreeGrafter"/>
</dbReference>
<feature type="domain" description="FAM50A/XAP5 C-terminal" evidence="1">
    <location>
        <begin position="2"/>
        <end position="141"/>
    </location>
</feature>
<dbReference type="InterPro" id="IPR007005">
    <property type="entry name" value="XAP5"/>
</dbReference>
<accession>A0A7S3XP37</accession>
<gene>
    <name evidence="2" type="ORF">HAKA00212_LOCUS6799</name>
</gene>
<dbReference type="InterPro" id="IPR048337">
    <property type="entry name" value="FAM50A/XAP5_C"/>
</dbReference>
<evidence type="ECO:0000313" key="2">
    <source>
        <dbReference type="EMBL" id="CAE0628119.1"/>
    </source>
</evidence>